<dbReference type="RefSeq" id="WP_132496598.1">
    <property type="nucleotide sequence ID" value="NZ_SMAS01000006.1"/>
</dbReference>
<keyword evidence="5" id="KW-0540">Nuclease</keyword>
<dbReference type="SUPFAM" id="SSF53933">
    <property type="entry name" value="Microbial ribonucleases"/>
    <property type="match status" value="1"/>
</dbReference>
<proteinExistence type="inferred from homology"/>
<dbReference type="Pfam" id="PF00545">
    <property type="entry name" value="Ribonuclease"/>
    <property type="match status" value="1"/>
</dbReference>
<dbReference type="PRINTS" id="PR00117">
    <property type="entry name" value="BARNASE"/>
</dbReference>
<evidence type="ECO:0000256" key="1">
    <source>
        <dbReference type="ARBA" id="ARBA00004613"/>
    </source>
</evidence>
<dbReference type="InterPro" id="IPR016191">
    <property type="entry name" value="Ribonuclease/ribotoxin"/>
</dbReference>
<dbReference type="GO" id="GO:0003723">
    <property type="term" value="F:RNA binding"/>
    <property type="evidence" value="ECO:0007669"/>
    <property type="project" value="InterPro"/>
</dbReference>
<evidence type="ECO:0000313" key="8">
    <source>
        <dbReference type="EMBL" id="TCT32881.1"/>
    </source>
</evidence>
<feature type="region of interest" description="Disordered" evidence="7">
    <location>
        <begin position="26"/>
        <end position="56"/>
    </location>
</feature>
<dbReference type="OrthoDB" id="5326845at2"/>
<accession>A0A4R3NN28</accession>
<comment type="subcellular location">
    <subcellularLocation>
        <location evidence="1">Secreted</location>
    </subcellularLocation>
</comment>
<sequence length="173" mass="19248">MNKRIISLVLMAILIAISLYFKGGEQGAPEPSSGTPSTTQTISSTQSTPPSREAITPRETPKTIDQLTAQNNVVSFMEKYQKLPAFYITKKQAREAGWDAKKGNLCEVLPGRAIGGDRFSNREKGLPIADGRQWFEADINYRCGHRGADRLLYSSDGMIFVSTDHYKTFQQVK</sequence>
<dbReference type="GO" id="GO:0005576">
    <property type="term" value="C:extracellular region"/>
    <property type="evidence" value="ECO:0007669"/>
    <property type="project" value="UniProtKB-SubCell"/>
</dbReference>
<evidence type="ECO:0000256" key="5">
    <source>
        <dbReference type="ARBA" id="ARBA00022722"/>
    </source>
</evidence>
<evidence type="ECO:0000256" key="2">
    <source>
        <dbReference type="ARBA" id="ARBA00009006"/>
    </source>
</evidence>
<dbReference type="InterPro" id="IPR000026">
    <property type="entry name" value="N1-like"/>
</dbReference>
<keyword evidence="4" id="KW-0964">Secreted</keyword>
<dbReference type="EMBL" id="SMAS01000006">
    <property type="protein sequence ID" value="TCT32881.1"/>
    <property type="molecule type" value="Genomic_DNA"/>
</dbReference>
<comment type="similarity">
    <text evidence="2">Belongs to the ribonuclease N1/T1 family.</text>
</comment>
<organism evidence="8 9">
    <name type="scientific">Providencia alcalifaciens</name>
    <dbReference type="NCBI Taxonomy" id="126385"/>
    <lineage>
        <taxon>Bacteria</taxon>
        <taxon>Pseudomonadati</taxon>
        <taxon>Pseudomonadota</taxon>
        <taxon>Gammaproteobacteria</taxon>
        <taxon>Enterobacterales</taxon>
        <taxon>Morganellaceae</taxon>
        <taxon>Providencia</taxon>
    </lineage>
</organism>
<gene>
    <name evidence="8" type="ORF">EC835_106207</name>
</gene>
<dbReference type="Proteomes" id="UP000295055">
    <property type="component" value="Unassembled WGS sequence"/>
</dbReference>
<protein>
    <recommendedName>
        <fullName evidence="3">Ribonuclease</fullName>
    </recommendedName>
</protein>
<evidence type="ECO:0000256" key="6">
    <source>
        <dbReference type="ARBA" id="ARBA00022801"/>
    </source>
</evidence>
<evidence type="ECO:0000256" key="7">
    <source>
        <dbReference type="SAM" id="MobiDB-lite"/>
    </source>
</evidence>
<dbReference type="GO" id="GO:0004521">
    <property type="term" value="F:RNA endonuclease activity"/>
    <property type="evidence" value="ECO:0007669"/>
    <property type="project" value="InterPro"/>
</dbReference>
<evidence type="ECO:0000313" key="9">
    <source>
        <dbReference type="Proteomes" id="UP000295055"/>
    </source>
</evidence>
<name>A0A4R3NN28_9GAMM</name>
<evidence type="ECO:0000256" key="4">
    <source>
        <dbReference type="ARBA" id="ARBA00022525"/>
    </source>
</evidence>
<dbReference type="InterPro" id="IPR001887">
    <property type="entry name" value="Barnase"/>
</dbReference>
<feature type="compositionally biased region" description="Low complexity" evidence="7">
    <location>
        <begin position="31"/>
        <end position="51"/>
    </location>
</feature>
<dbReference type="AlphaFoldDB" id="A0A4R3NN28"/>
<comment type="caution">
    <text evidence="8">The sequence shown here is derived from an EMBL/GenBank/DDBJ whole genome shotgun (WGS) entry which is preliminary data.</text>
</comment>
<reference evidence="8 9" key="1">
    <citation type="submission" date="2019-03" db="EMBL/GenBank/DDBJ databases">
        <title>Genomic analyses of the natural microbiome of Caenorhabditis elegans.</title>
        <authorList>
            <person name="Samuel B."/>
        </authorList>
    </citation>
    <scope>NUCLEOTIDE SEQUENCE [LARGE SCALE GENOMIC DNA]</scope>
    <source>
        <strain evidence="8 9">JUb102</strain>
    </source>
</reference>
<keyword evidence="6" id="KW-0378">Hydrolase</keyword>
<dbReference type="Gene3D" id="3.10.450.30">
    <property type="entry name" value="Microbial ribonucleases"/>
    <property type="match status" value="1"/>
</dbReference>
<evidence type="ECO:0000256" key="3">
    <source>
        <dbReference type="ARBA" id="ARBA00022214"/>
    </source>
</evidence>
<dbReference type="GO" id="GO:0016787">
    <property type="term" value="F:hydrolase activity"/>
    <property type="evidence" value="ECO:0007669"/>
    <property type="project" value="UniProtKB-KW"/>
</dbReference>